<evidence type="ECO:0000313" key="8">
    <source>
        <dbReference type="EMBL" id="MCS0498857.1"/>
    </source>
</evidence>
<sequence>MPRLRPLAPVALLTAAALALGGCTADDATVGADGIRIVASTNVYGDIAATIAGDGASVTSIIHDAAQDPHEYEADGRDALAISRADIVIVNGGGYDDFMTALLDAHASDAVTVIDVAQLSGLDPEAELHDHGDEGDEHDDEGVAHDHGAFNEHVWYHFGTMATVGYELAESLAGRDPARASAFADRATTFSNGIDALQARAGELAARSGGAQVAITEPVPLYLLEAAGLVNATPEAFSEAVEEGTDAPALVVQQMVALVSDGSVALLAYNEQTVGPQTEVVLTAAQEAGTPVVSFSELLPAGAHYLDWMAANLDAVDEALA</sequence>
<keyword evidence="2 5" id="KW-0813">Transport</keyword>
<accession>A0ABT1ZDS6</accession>
<protein>
    <submittedName>
        <fullName evidence="8">Zinc ABC transporter substrate-binding protein</fullName>
    </submittedName>
</protein>
<keyword evidence="9" id="KW-1185">Reference proteome</keyword>
<comment type="similarity">
    <text evidence="5">Belongs to the bacterial solute-binding protein 9 family.</text>
</comment>
<name>A0ABT1ZDS6_9MICO</name>
<dbReference type="PANTHER" id="PTHR42953:SF1">
    <property type="entry name" value="METAL-BINDING PROTEIN HI_0362-RELATED"/>
    <property type="match status" value="1"/>
</dbReference>
<evidence type="ECO:0000256" key="7">
    <source>
        <dbReference type="SAM" id="SignalP"/>
    </source>
</evidence>
<dbReference type="InterPro" id="IPR006127">
    <property type="entry name" value="ZnuA-like"/>
</dbReference>
<organism evidence="8 9">
    <name type="scientific">Protaetiibacter mangrovi</name>
    <dbReference type="NCBI Taxonomy" id="2970926"/>
    <lineage>
        <taxon>Bacteria</taxon>
        <taxon>Bacillati</taxon>
        <taxon>Actinomycetota</taxon>
        <taxon>Actinomycetes</taxon>
        <taxon>Micrococcales</taxon>
        <taxon>Microbacteriaceae</taxon>
        <taxon>Protaetiibacter</taxon>
    </lineage>
</organism>
<evidence type="ECO:0000256" key="3">
    <source>
        <dbReference type="ARBA" id="ARBA00022723"/>
    </source>
</evidence>
<dbReference type="InterPro" id="IPR006128">
    <property type="entry name" value="Lipoprotein_PsaA-like"/>
</dbReference>
<dbReference type="EMBL" id="JANTHX010000004">
    <property type="protein sequence ID" value="MCS0498857.1"/>
    <property type="molecule type" value="Genomic_DNA"/>
</dbReference>
<evidence type="ECO:0000313" key="9">
    <source>
        <dbReference type="Proteomes" id="UP001205337"/>
    </source>
</evidence>
<keyword evidence="3" id="KW-0479">Metal-binding</keyword>
<dbReference type="Proteomes" id="UP001205337">
    <property type="component" value="Unassembled WGS sequence"/>
</dbReference>
<dbReference type="SUPFAM" id="SSF53807">
    <property type="entry name" value="Helical backbone' metal receptor"/>
    <property type="match status" value="1"/>
</dbReference>
<dbReference type="Gene3D" id="3.40.50.1980">
    <property type="entry name" value="Nitrogenase molybdenum iron protein domain"/>
    <property type="match status" value="1"/>
</dbReference>
<proteinExistence type="inferred from homology"/>
<dbReference type="InterPro" id="IPR050492">
    <property type="entry name" value="Bact_metal-bind_prot9"/>
</dbReference>
<comment type="subcellular location">
    <subcellularLocation>
        <location evidence="1">Cell envelope</location>
    </subcellularLocation>
</comment>
<evidence type="ECO:0000256" key="2">
    <source>
        <dbReference type="ARBA" id="ARBA00022448"/>
    </source>
</evidence>
<reference evidence="8 9" key="1">
    <citation type="submission" date="2022-08" db="EMBL/GenBank/DDBJ databases">
        <authorList>
            <person name="Li F."/>
        </authorList>
    </citation>
    <scope>NUCLEOTIDE SEQUENCE [LARGE SCALE GENOMIC DNA]</scope>
    <source>
        <strain evidence="8 9">10F1B-8-1</strain>
    </source>
</reference>
<evidence type="ECO:0000256" key="6">
    <source>
        <dbReference type="SAM" id="MobiDB-lite"/>
    </source>
</evidence>
<dbReference type="PROSITE" id="PS51257">
    <property type="entry name" value="PROKAR_LIPOPROTEIN"/>
    <property type="match status" value="1"/>
</dbReference>
<dbReference type="PRINTS" id="PR00690">
    <property type="entry name" value="ADHESNFAMILY"/>
</dbReference>
<evidence type="ECO:0000256" key="4">
    <source>
        <dbReference type="ARBA" id="ARBA00022729"/>
    </source>
</evidence>
<evidence type="ECO:0000256" key="1">
    <source>
        <dbReference type="ARBA" id="ARBA00004196"/>
    </source>
</evidence>
<gene>
    <name evidence="8" type="ORF">NUH29_04750</name>
</gene>
<dbReference type="RefSeq" id="WP_258797861.1">
    <property type="nucleotide sequence ID" value="NZ_JANTHX010000004.1"/>
</dbReference>
<feature type="signal peptide" evidence="7">
    <location>
        <begin position="1"/>
        <end position="21"/>
    </location>
</feature>
<evidence type="ECO:0000256" key="5">
    <source>
        <dbReference type="RuleBase" id="RU003512"/>
    </source>
</evidence>
<keyword evidence="4 7" id="KW-0732">Signal</keyword>
<feature type="region of interest" description="Disordered" evidence="6">
    <location>
        <begin position="125"/>
        <end position="144"/>
    </location>
</feature>
<dbReference type="Pfam" id="PF01297">
    <property type="entry name" value="ZnuA"/>
    <property type="match status" value="1"/>
</dbReference>
<feature type="chain" id="PRO_5046034991" evidence="7">
    <location>
        <begin position="22"/>
        <end position="321"/>
    </location>
</feature>
<comment type="caution">
    <text evidence="8">The sequence shown here is derived from an EMBL/GenBank/DDBJ whole genome shotgun (WGS) entry which is preliminary data.</text>
</comment>
<dbReference type="PANTHER" id="PTHR42953">
    <property type="entry name" value="HIGH-AFFINITY ZINC UPTAKE SYSTEM PROTEIN ZNUA-RELATED"/>
    <property type="match status" value="1"/>
</dbReference>